<keyword evidence="2" id="KW-0812">Transmembrane</keyword>
<evidence type="ECO:0000313" key="3">
    <source>
        <dbReference type="EMBL" id="KAG0713659.1"/>
    </source>
</evidence>
<name>A0A8J5CKI7_CHIOP</name>
<feature type="transmembrane region" description="Helical" evidence="2">
    <location>
        <begin position="6"/>
        <end position="25"/>
    </location>
</feature>
<feature type="transmembrane region" description="Helical" evidence="2">
    <location>
        <begin position="56"/>
        <end position="74"/>
    </location>
</feature>
<gene>
    <name evidence="3" type="ORF">GWK47_015723</name>
</gene>
<protein>
    <submittedName>
        <fullName evidence="3">Uncharacterized protein</fullName>
    </submittedName>
</protein>
<sequence length="173" mass="18287">MATSGDLVVLYLMATSGDLVVLYLMATSGDLVVLYLMATSGDLVVLYLMATSGDLVVLYLMATSGDLVVLYLLATSGDLVVLKRSRLGQVVMQESCGRVTAPPQPAGRSVVPPPGRSAHRGRFGLPQTPTLLTRHCNSGVKTSDGARTATCKEEGGKVGRQKGQDAEHRGRRP</sequence>
<keyword evidence="4" id="KW-1185">Reference proteome</keyword>
<organism evidence="3 4">
    <name type="scientific">Chionoecetes opilio</name>
    <name type="common">Atlantic snow crab</name>
    <name type="synonym">Cancer opilio</name>
    <dbReference type="NCBI Taxonomy" id="41210"/>
    <lineage>
        <taxon>Eukaryota</taxon>
        <taxon>Metazoa</taxon>
        <taxon>Ecdysozoa</taxon>
        <taxon>Arthropoda</taxon>
        <taxon>Crustacea</taxon>
        <taxon>Multicrustacea</taxon>
        <taxon>Malacostraca</taxon>
        <taxon>Eumalacostraca</taxon>
        <taxon>Eucarida</taxon>
        <taxon>Decapoda</taxon>
        <taxon>Pleocyemata</taxon>
        <taxon>Brachyura</taxon>
        <taxon>Eubrachyura</taxon>
        <taxon>Majoidea</taxon>
        <taxon>Majidae</taxon>
        <taxon>Chionoecetes</taxon>
    </lineage>
</organism>
<comment type="caution">
    <text evidence="3">The sequence shown here is derived from an EMBL/GenBank/DDBJ whole genome shotgun (WGS) entry which is preliminary data.</text>
</comment>
<keyword evidence="2" id="KW-1133">Transmembrane helix</keyword>
<dbReference type="Proteomes" id="UP000770661">
    <property type="component" value="Unassembled WGS sequence"/>
</dbReference>
<keyword evidence="2" id="KW-0472">Membrane</keyword>
<feature type="region of interest" description="Disordered" evidence="1">
    <location>
        <begin position="98"/>
        <end position="173"/>
    </location>
</feature>
<reference evidence="3" key="1">
    <citation type="submission" date="2020-07" db="EMBL/GenBank/DDBJ databases">
        <title>The High-quality genome of the commercially important snow crab, Chionoecetes opilio.</title>
        <authorList>
            <person name="Jeong J.-H."/>
            <person name="Ryu S."/>
        </authorList>
    </citation>
    <scope>NUCLEOTIDE SEQUENCE</scope>
    <source>
        <strain evidence="3">MADBK_172401_WGS</strain>
        <tissue evidence="3">Digestive gland</tissue>
    </source>
</reference>
<dbReference type="EMBL" id="JACEEZ010021234">
    <property type="protein sequence ID" value="KAG0713659.1"/>
    <property type="molecule type" value="Genomic_DNA"/>
</dbReference>
<feature type="transmembrane region" description="Helical" evidence="2">
    <location>
        <begin position="32"/>
        <end position="50"/>
    </location>
</feature>
<evidence type="ECO:0000256" key="2">
    <source>
        <dbReference type="SAM" id="Phobius"/>
    </source>
</evidence>
<evidence type="ECO:0000313" key="4">
    <source>
        <dbReference type="Proteomes" id="UP000770661"/>
    </source>
</evidence>
<dbReference type="AlphaFoldDB" id="A0A8J5CKI7"/>
<dbReference type="OrthoDB" id="6161073at2759"/>
<proteinExistence type="predicted"/>
<feature type="compositionally biased region" description="Basic and acidic residues" evidence="1">
    <location>
        <begin position="150"/>
        <end position="173"/>
    </location>
</feature>
<evidence type="ECO:0000256" key="1">
    <source>
        <dbReference type="SAM" id="MobiDB-lite"/>
    </source>
</evidence>
<feature type="compositionally biased region" description="Polar residues" evidence="1">
    <location>
        <begin position="127"/>
        <end position="141"/>
    </location>
</feature>
<accession>A0A8J5CKI7</accession>